<sequence length="146" mass="16632">MPMALSIASATMFPFPAMWWLPMRSLPLPHVRFSNPTDIPRNITFKLGRNIDNEGRSWTFLVYLLDNNFADIMLGDKDPLPLDNDNPQHFVGPILPGEAECVQYWVEEKQWEVPHNFISPQLIDGQPDNDENASQGWGPWEVAAAN</sequence>
<dbReference type="EMBL" id="JAAALK010000085">
    <property type="protein sequence ID" value="KAG8083270.1"/>
    <property type="molecule type" value="Genomic_DNA"/>
</dbReference>
<proteinExistence type="predicted"/>
<reference evidence="1" key="1">
    <citation type="journal article" date="2021" name="bioRxiv">
        <title>Whole Genome Assembly and Annotation of Northern Wild Rice, Zizania palustris L., Supports a Whole Genome Duplication in the Zizania Genus.</title>
        <authorList>
            <person name="Haas M."/>
            <person name="Kono T."/>
            <person name="Macchietto M."/>
            <person name="Millas R."/>
            <person name="McGilp L."/>
            <person name="Shao M."/>
            <person name="Duquette J."/>
            <person name="Hirsch C.N."/>
            <person name="Kimball J."/>
        </authorList>
    </citation>
    <scope>NUCLEOTIDE SEQUENCE</scope>
    <source>
        <tissue evidence="1">Fresh leaf tissue</tissue>
    </source>
</reference>
<protein>
    <submittedName>
        <fullName evidence="1">Uncharacterized protein</fullName>
    </submittedName>
</protein>
<dbReference type="AlphaFoldDB" id="A0A8J5SYE0"/>
<dbReference type="OrthoDB" id="694614at2759"/>
<dbReference type="Proteomes" id="UP000729402">
    <property type="component" value="Unassembled WGS sequence"/>
</dbReference>
<comment type="caution">
    <text evidence="1">The sequence shown here is derived from an EMBL/GenBank/DDBJ whole genome shotgun (WGS) entry which is preliminary data.</text>
</comment>
<evidence type="ECO:0000313" key="2">
    <source>
        <dbReference type="Proteomes" id="UP000729402"/>
    </source>
</evidence>
<name>A0A8J5SYE0_ZIZPA</name>
<organism evidence="1 2">
    <name type="scientific">Zizania palustris</name>
    <name type="common">Northern wild rice</name>
    <dbReference type="NCBI Taxonomy" id="103762"/>
    <lineage>
        <taxon>Eukaryota</taxon>
        <taxon>Viridiplantae</taxon>
        <taxon>Streptophyta</taxon>
        <taxon>Embryophyta</taxon>
        <taxon>Tracheophyta</taxon>
        <taxon>Spermatophyta</taxon>
        <taxon>Magnoliopsida</taxon>
        <taxon>Liliopsida</taxon>
        <taxon>Poales</taxon>
        <taxon>Poaceae</taxon>
        <taxon>BOP clade</taxon>
        <taxon>Oryzoideae</taxon>
        <taxon>Oryzeae</taxon>
        <taxon>Zizaniinae</taxon>
        <taxon>Zizania</taxon>
    </lineage>
</organism>
<accession>A0A8J5SYE0</accession>
<keyword evidence="2" id="KW-1185">Reference proteome</keyword>
<gene>
    <name evidence="1" type="ORF">GUJ93_ZPchr0015g6985</name>
</gene>
<reference evidence="1" key="2">
    <citation type="submission" date="2021-02" db="EMBL/GenBank/DDBJ databases">
        <authorList>
            <person name="Kimball J.A."/>
            <person name="Haas M.W."/>
            <person name="Macchietto M."/>
            <person name="Kono T."/>
            <person name="Duquette J."/>
            <person name="Shao M."/>
        </authorList>
    </citation>
    <scope>NUCLEOTIDE SEQUENCE</scope>
    <source>
        <tissue evidence="1">Fresh leaf tissue</tissue>
    </source>
</reference>
<evidence type="ECO:0000313" key="1">
    <source>
        <dbReference type="EMBL" id="KAG8083270.1"/>
    </source>
</evidence>